<comment type="caution">
    <text evidence="1">The sequence shown here is derived from an EMBL/GenBank/DDBJ whole genome shotgun (WGS) entry which is preliminary data.</text>
</comment>
<dbReference type="AlphaFoldDB" id="A0A2G5SQ63"/>
<sequence length="142" mass="16878">MDSVSNQEMDYVQYQKKYYAPNLQTPYQHVLKDINNCATLRCMWEGIGKQCKSPKHTDAYGTYFDFINKEETEEELLNRLKLRHSINTFVVMNNGQLGDMCKRKRLWCNVVFQNIGEQAYEEFFYFLLNTDIPAAQRTKLYC</sequence>
<evidence type="ECO:0000313" key="1">
    <source>
        <dbReference type="EMBL" id="PIC17001.1"/>
    </source>
</evidence>
<gene>
    <name evidence="1" type="primary">Cnig_chr_X.g23402</name>
    <name evidence="1" type="ORF">B9Z55_023402</name>
</gene>
<keyword evidence="2" id="KW-1185">Reference proteome</keyword>
<proteinExistence type="predicted"/>
<dbReference type="Proteomes" id="UP000230233">
    <property type="component" value="Chromosome X"/>
</dbReference>
<dbReference type="EMBL" id="PDUG01000006">
    <property type="protein sequence ID" value="PIC17001.1"/>
    <property type="molecule type" value="Genomic_DNA"/>
</dbReference>
<organism evidence="1 2">
    <name type="scientific">Caenorhabditis nigoni</name>
    <dbReference type="NCBI Taxonomy" id="1611254"/>
    <lineage>
        <taxon>Eukaryota</taxon>
        <taxon>Metazoa</taxon>
        <taxon>Ecdysozoa</taxon>
        <taxon>Nematoda</taxon>
        <taxon>Chromadorea</taxon>
        <taxon>Rhabditida</taxon>
        <taxon>Rhabditina</taxon>
        <taxon>Rhabditomorpha</taxon>
        <taxon>Rhabditoidea</taxon>
        <taxon>Rhabditidae</taxon>
        <taxon>Peloderinae</taxon>
        <taxon>Caenorhabditis</taxon>
    </lineage>
</organism>
<protein>
    <submittedName>
        <fullName evidence="1">Uncharacterized protein</fullName>
    </submittedName>
</protein>
<dbReference type="OrthoDB" id="5794467at2759"/>
<name>A0A2G5SQ63_9PELO</name>
<accession>A0A2G5SQ63</accession>
<reference evidence="2" key="1">
    <citation type="submission" date="2017-10" db="EMBL/GenBank/DDBJ databases">
        <title>Rapid genome shrinkage in a self-fertile nematode reveals novel sperm competition proteins.</title>
        <authorList>
            <person name="Yin D."/>
            <person name="Schwarz E.M."/>
            <person name="Thomas C.G."/>
            <person name="Felde R.L."/>
            <person name="Korf I.F."/>
            <person name="Cutter A.D."/>
            <person name="Schartner C.M."/>
            <person name="Ralston E.J."/>
            <person name="Meyer B.J."/>
            <person name="Haag E.S."/>
        </authorList>
    </citation>
    <scope>NUCLEOTIDE SEQUENCE [LARGE SCALE GENOMIC DNA]</scope>
    <source>
        <strain evidence="2">JU1422</strain>
    </source>
</reference>
<evidence type="ECO:0000313" key="2">
    <source>
        <dbReference type="Proteomes" id="UP000230233"/>
    </source>
</evidence>